<dbReference type="GO" id="GO:0007018">
    <property type="term" value="P:microtubule-based movement"/>
    <property type="evidence" value="ECO:0007669"/>
    <property type="project" value="InterPro"/>
</dbReference>
<feature type="compositionally biased region" description="Polar residues" evidence="2">
    <location>
        <begin position="2399"/>
        <end position="2417"/>
    </location>
</feature>
<name>A0AAE1UA55_9EUCA</name>
<evidence type="ECO:0000313" key="6">
    <source>
        <dbReference type="EMBL" id="KAK4315962.1"/>
    </source>
</evidence>
<evidence type="ECO:0000313" key="7">
    <source>
        <dbReference type="Proteomes" id="UP001292094"/>
    </source>
</evidence>
<feature type="domain" description="Dynein heavy chain linker" evidence="4">
    <location>
        <begin position="1421"/>
        <end position="1775"/>
    </location>
</feature>
<feature type="compositionally biased region" description="Gly residues" evidence="2">
    <location>
        <begin position="301"/>
        <end position="310"/>
    </location>
</feature>
<feature type="domain" description="Dynein heavy chain hydrolytic ATP-binding dynein motor region" evidence="5">
    <location>
        <begin position="1991"/>
        <end position="2132"/>
    </location>
</feature>
<evidence type="ECO:0000259" key="4">
    <source>
        <dbReference type="Pfam" id="PF08393"/>
    </source>
</evidence>
<dbReference type="Gene3D" id="3.40.50.300">
    <property type="entry name" value="P-loop containing nucleotide triphosphate hydrolases"/>
    <property type="match status" value="2"/>
</dbReference>
<dbReference type="GO" id="GO:0005524">
    <property type="term" value="F:ATP binding"/>
    <property type="evidence" value="ECO:0007669"/>
    <property type="project" value="InterPro"/>
</dbReference>
<feature type="compositionally biased region" description="Polar residues" evidence="2">
    <location>
        <begin position="2608"/>
        <end position="2628"/>
    </location>
</feature>
<dbReference type="Gene3D" id="3.20.180.20">
    <property type="entry name" value="Dynein heavy chain, N-terminal domain 2"/>
    <property type="match status" value="1"/>
</dbReference>
<accession>A0AAE1UA55</accession>
<evidence type="ECO:0000256" key="1">
    <source>
        <dbReference type="SAM" id="Coils"/>
    </source>
</evidence>
<dbReference type="GO" id="GO:0045505">
    <property type="term" value="F:dynein intermediate chain binding"/>
    <property type="evidence" value="ECO:0007669"/>
    <property type="project" value="InterPro"/>
</dbReference>
<dbReference type="PANTHER" id="PTHR22878">
    <property type="entry name" value="DYNEIN HEAVY CHAIN 6, AXONEMAL-LIKE-RELATED"/>
    <property type="match status" value="1"/>
</dbReference>
<feature type="coiled-coil region" evidence="1">
    <location>
        <begin position="1304"/>
        <end position="1331"/>
    </location>
</feature>
<feature type="compositionally biased region" description="Basic and acidic residues" evidence="2">
    <location>
        <begin position="280"/>
        <end position="300"/>
    </location>
</feature>
<gene>
    <name evidence="6" type="ORF">Pmani_012838</name>
</gene>
<feature type="region of interest" description="Disordered" evidence="2">
    <location>
        <begin position="250"/>
        <end position="327"/>
    </location>
</feature>
<dbReference type="Pfam" id="PF12774">
    <property type="entry name" value="AAA_6"/>
    <property type="match status" value="1"/>
</dbReference>
<dbReference type="SUPFAM" id="SSF52540">
    <property type="entry name" value="P-loop containing nucleoside triphosphate hydrolases"/>
    <property type="match status" value="1"/>
</dbReference>
<dbReference type="GO" id="GO:0030286">
    <property type="term" value="C:dynein complex"/>
    <property type="evidence" value="ECO:0007669"/>
    <property type="project" value="InterPro"/>
</dbReference>
<dbReference type="EMBL" id="JAWZYT010001061">
    <property type="protein sequence ID" value="KAK4315962.1"/>
    <property type="molecule type" value="Genomic_DNA"/>
</dbReference>
<dbReference type="InterPro" id="IPR026983">
    <property type="entry name" value="DHC"/>
</dbReference>
<feature type="region of interest" description="Disordered" evidence="2">
    <location>
        <begin position="1"/>
        <end position="36"/>
    </location>
</feature>
<comment type="caution">
    <text evidence="6">The sequence shown here is derived from an EMBL/GenBank/DDBJ whole genome shotgun (WGS) entry which is preliminary data.</text>
</comment>
<dbReference type="InterPro" id="IPR013602">
    <property type="entry name" value="Dynein_heavy_linker"/>
</dbReference>
<dbReference type="PANTHER" id="PTHR22878:SF68">
    <property type="entry name" value="DYNEIN HEAVY CHAIN 6, AXONEMAL-LIKE"/>
    <property type="match status" value="1"/>
</dbReference>
<dbReference type="InterPro" id="IPR035699">
    <property type="entry name" value="AAA_6"/>
</dbReference>
<keyword evidence="7" id="KW-1185">Reference proteome</keyword>
<keyword evidence="1" id="KW-0175">Coiled coil</keyword>
<feature type="compositionally biased region" description="Acidic residues" evidence="2">
    <location>
        <begin position="259"/>
        <end position="269"/>
    </location>
</feature>
<evidence type="ECO:0000259" key="5">
    <source>
        <dbReference type="Pfam" id="PF12774"/>
    </source>
</evidence>
<feature type="compositionally biased region" description="Low complexity" evidence="2">
    <location>
        <begin position="2422"/>
        <end position="2440"/>
    </location>
</feature>
<reference evidence="6" key="1">
    <citation type="submission" date="2023-11" db="EMBL/GenBank/DDBJ databases">
        <title>Genome assemblies of two species of porcelain crab, Petrolisthes cinctipes and Petrolisthes manimaculis (Anomura: Porcellanidae).</title>
        <authorList>
            <person name="Angst P."/>
        </authorList>
    </citation>
    <scope>NUCLEOTIDE SEQUENCE</scope>
    <source>
        <strain evidence="6">PB745_02</strain>
        <tissue evidence="6">Gill</tissue>
    </source>
</reference>
<sequence>MSARGRNQETIMESDDEDGSKEEDETHKDEDDSDDVDDLRSWWVTRRVCHLLGYSYKTRPSQLLWPQQPDHHHPPALLTRFLDTGVEGSWLVFWDPHDDQPDATTTLTYPAASQASQPHHHQPNLRGGGDKREDIPDGDVDSKVQTSTRRSAAVGPLLHVQETGTPCEVGSSGGVLVRKVVGGTVPDVTNSTQAQDLLPQHLHLTYLHHDTHTSLHTVFSQVYVPLSERLGKNDRTSYLASLAHSFSTLSELQPPDPAIDYDSDEDEETQKDATTVQRGLVKDVGEPEGEETKKKKKEDQQGGGGGGGGGDKSDDEEQKKVKSPATLLMNNIKRYTDKFSQGRGSSSTLGDLKTTWSNNFMQLSSALAHLHSHPLCRELKPCDGEKDDNNDDDEDCEQVHKAVTGLADLHAALADCHRSLVYLDKFFKVVCEGGLGGLEGLAPSLMEVLVLLWRLGRRRGISGKVQIILECGVESLEAVVTRELRPVNLLPASMRDTQPFLECGRRVQKAVKVVKEWEGAVTNCAKVVHSSAKRQRDGRQDFDPSKVLGTIAGLRDVCTDLSDIMKVLLEAQVGFSGEWSALIRVQDPDQLKDVTSQVLRVLTAYDFNIFSVRNKDRWVRQKEDFRLAVQKWEQAVVAAITESFKDRMTSELVTAVAGVLERDPCRDTFRKLLITRLPDLLSAFAAEVKGIRADFKTEQETQRPGTQAPLSGKVRWMTAYLTKRLAAWTTLKHLYSQYQDTGAGGELWAEVEAEVEEVQQEVKRARQEMVEGWGERVTQQIPKLLVTPVLTRDPGHKGVGGWRVQLPGELQSVVWESGQLLQAGIRPPELATHLTLHYHTLQTAAMGLHLTLKDYHAVLDQLTPVQRDLLGAELAGADRVLAAGQRVVTWSPAALVHFSARCRDVIEHVRALANKLSSITLHLEDHIASIRSTCLLHVAPDSTPAPHHPPTLQELVTTCKQRCDAAVEELVEIYERLVTTLGSAGLLVAGAEEGAPEPLAAHIRAAPDIKTRLAPFLIHWRQNVQESVTMMLVGSIRSLEQQLKGDKLVFGVESTLTSTSTLTLTPPARTLTSLMADALGHAIRSAMVFRHWTELEDGTVALNPGPSADDDTLAASTFYCQVSKDPRLHTAVECVQVTFTSVIRNLDADLQRWHVYEHVWRRDKGTTVARFCRSGPSVKDYDDKLRFYTHLASELSQASHHNTHGCVSLDVRPLVGQVVKQAQEWMTLLGSGLLAEARTRLDHVLLQVKTINSNLELKPEDLATLTVVLRAVGEVRYQHAHLHTDISDVRQMFHTLHVYGIQVQETEHRRLDTASEKLEILQQNALQVQRSLGPVHAFHLANTQSKVADFSTRVHKFHARFENSGPGAVGEDLEKGLELLKMYSEEMGKLEKERKGLDEEEDVFDLPATQYPGLDHIVLVMARLKKVFNVYQQLRSVEMTWRTMRWASARLEELKRQVDGVRGALEECVEGERDTHVWRALQQRLLDHTTSLEVTAILRQPAVQVRHWQHLVAASGCGGKWGSAVSVGSVSVWDVLELRLSRHPGLVTSTVTTAIKEDQINNHIKDISNRGRLSVCRDSSVWCIEGLEELLTHLHNHNLALKAMRGTRFCRPFLNEASLLARTLVSVEELVEAWQDTQGDVCLLLSPLLTPALEETPEIRAKHRQLLERTERRAFVVELAGNRGYVEEVRGLQRYAHSLVTKLSASLAPHRRLCARFYFLTDHELMALLAHPTPERLNSIVHKIFNNIESVRWNKEGIIGLVSVEGEELSLSAPVCIEGGGGGGGKGVDGGSVVGEGVQQLLHTTHLTVKTAVQKAIEDLGKERKLQRSLLQEVPLATVTVAWRVWWAAGVDMALSAAAKGNRQVLRQQLDRVNEDITFLLAVAGRGELQHEDDEEAFVPLSWASPSGARSSRTARLLPSFSTPHLPLQLPLTRCLPLLMATLHARDVIATLLRHSACSVEDFWWTTQLRYSWQPQHTRLSLQAAHRSVSYGYEYSGCGPSNLVLTPPTERSLLATLTAVAAHTPPILTGESGGGRQMLVEAAAHLAGRFLVTFTFTSLTPPTTLTSLLSGALGGGSWVFLRECNVAPPLVLAALSATLLSIHHAHTYTPASPILQVAGEEVKLDPGAGLVLSSGPWCSGPLVDPICTTPPPTTTTATTTTGDGSGSLVHPPTTTTTDVVDVSGSADDVVVGGGSLAHTLESLSRPVLVTAPPPRTLIFVWLLAEGVPRAQEVSEAVAEVLSHVLGSYRPGVGAGVGLRLYLRLTQEVTRLMVAEDNMWTPLEAAVIAFREVFVPRLPRDSLEAVDSVLNLLCPPEPDSPQETPRLMKGDVKRRAAAAELKKMGLKILQKQTVAVESLAQELTRWGCVVVTGPPTSGKTTTISAAIRLFQRQSIALLSASTRQHTPSTTGYKSTSRSHQTRGRTSTRPATTSSRGHTSSRGGEDLPEGLIFSPPLSSCHVDTISVDEVDESNIEVLSSGRRLVDRHMYTLRPESYDQTRLLGNATEHGLLPCLLGRLSAKSIHSVVVVAGNGAGDCLARLRDLPGTLLLDSLQALPPNHNLTFVVEVCSVDEVPRWVLGRAGVVQLDPDTLSIDTLLPEPDFLPPTPTTATDRPSESSATPRSLSVPSTPIVPREEPPTSPTALMEYLVYRLLHPVLQLLCDPSNPHTHLAPINVIKQMESLREKRTDAGEMSVARVGDTLQAVIQAGRSLSPPSLLPHLRHTINTSMARVVSEGVLDSSLLNGV</sequence>
<dbReference type="InterPro" id="IPR042228">
    <property type="entry name" value="Dynein_linker_3"/>
</dbReference>
<dbReference type="Proteomes" id="UP001292094">
    <property type="component" value="Unassembled WGS sequence"/>
</dbReference>
<evidence type="ECO:0000259" key="3">
    <source>
        <dbReference type="Pfam" id="PF08385"/>
    </source>
</evidence>
<feature type="region of interest" description="Disordered" evidence="2">
    <location>
        <begin position="2149"/>
        <end position="2172"/>
    </location>
</feature>
<protein>
    <submittedName>
        <fullName evidence="6">Uncharacterized protein</fullName>
    </submittedName>
</protein>
<feature type="compositionally biased region" description="Acidic residues" evidence="2">
    <location>
        <begin position="12"/>
        <end position="23"/>
    </location>
</feature>
<feature type="coiled-coil region" evidence="1">
    <location>
        <begin position="1373"/>
        <end position="1400"/>
    </location>
</feature>
<feature type="region of interest" description="Disordered" evidence="2">
    <location>
        <begin position="2399"/>
        <end position="2446"/>
    </location>
</feature>
<dbReference type="Gene3D" id="1.20.58.1120">
    <property type="match status" value="1"/>
</dbReference>
<dbReference type="InterPro" id="IPR042222">
    <property type="entry name" value="Dynein_2_N"/>
</dbReference>
<dbReference type="InterPro" id="IPR013594">
    <property type="entry name" value="Dynein_heavy_tail"/>
</dbReference>
<proteinExistence type="predicted"/>
<dbReference type="Pfam" id="PF08385">
    <property type="entry name" value="DHC_N1"/>
    <property type="match status" value="1"/>
</dbReference>
<dbReference type="GO" id="GO:0051959">
    <property type="term" value="F:dynein light intermediate chain binding"/>
    <property type="evidence" value="ECO:0007669"/>
    <property type="project" value="InterPro"/>
</dbReference>
<dbReference type="Gene3D" id="1.20.140.100">
    <property type="entry name" value="Dynein heavy chain, N-terminal domain 2"/>
    <property type="match status" value="1"/>
</dbReference>
<feature type="domain" description="Dynein heavy chain tail" evidence="3">
    <location>
        <begin position="398"/>
        <end position="892"/>
    </location>
</feature>
<feature type="region of interest" description="Disordered" evidence="2">
    <location>
        <begin position="2595"/>
        <end position="2638"/>
    </location>
</feature>
<organism evidence="6 7">
    <name type="scientific">Petrolisthes manimaculis</name>
    <dbReference type="NCBI Taxonomy" id="1843537"/>
    <lineage>
        <taxon>Eukaryota</taxon>
        <taxon>Metazoa</taxon>
        <taxon>Ecdysozoa</taxon>
        <taxon>Arthropoda</taxon>
        <taxon>Crustacea</taxon>
        <taxon>Multicrustacea</taxon>
        <taxon>Malacostraca</taxon>
        <taxon>Eumalacostraca</taxon>
        <taxon>Eucarida</taxon>
        <taxon>Decapoda</taxon>
        <taxon>Pleocyemata</taxon>
        <taxon>Anomura</taxon>
        <taxon>Galatheoidea</taxon>
        <taxon>Porcellanidae</taxon>
        <taxon>Petrolisthes</taxon>
    </lineage>
</organism>
<feature type="region of interest" description="Disordered" evidence="2">
    <location>
        <begin position="110"/>
        <end position="150"/>
    </location>
</feature>
<dbReference type="Pfam" id="PF08393">
    <property type="entry name" value="DHC_N2"/>
    <property type="match status" value="1"/>
</dbReference>
<evidence type="ECO:0000256" key="2">
    <source>
        <dbReference type="SAM" id="MobiDB-lite"/>
    </source>
</evidence>
<dbReference type="InterPro" id="IPR027417">
    <property type="entry name" value="P-loop_NTPase"/>
</dbReference>